<dbReference type="InterPro" id="IPR020613">
    <property type="entry name" value="Thiolase_CS"/>
</dbReference>
<keyword evidence="9" id="KW-1185">Reference proteome</keyword>
<keyword evidence="3 5" id="KW-0012">Acyltransferase</keyword>
<feature type="active site" description="Proton acceptor" evidence="4">
    <location>
        <position position="385"/>
    </location>
</feature>
<evidence type="ECO:0000313" key="8">
    <source>
        <dbReference type="EMBL" id="SFI78245.1"/>
    </source>
</evidence>
<evidence type="ECO:0000313" key="9">
    <source>
        <dbReference type="Proteomes" id="UP000199518"/>
    </source>
</evidence>
<gene>
    <name evidence="8" type="ORF">SAMN05421753_112101</name>
</gene>
<dbReference type="PANTHER" id="PTHR18919">
    <property type="entry name" value="ACETYL-COA C-ACYLTRANSFERASE"/>
    <property type="match status" value="1"/>
</dbReference>
<dbReference type="STRING" id="1576369.SAMN05421753_112101"/>
<dbReference type="CDD" id="cd00751">
    <property type="entry name" value="thiolase"/>
    <property type="match status" value="1"/>
</dbReference>
<evidence type="ECO:0000256" key="3">
    <source>
        <dbReference type="ARBA" id="ARBA00023315"/>
    </source>
</evidence>
<dbReference type="PROSITE" id="PS00737">
    <property type="entry name" value="THIOLASE_2"/>
    <property type="match status" value="1"/>
</dbReference>
<sequence>MSVSHALQPLAVLGGARTPFAKAFGVFDSLQADALGVAALKGAFKASHVSPEAIDEVVFGNVATPVHAANIARVIAIESGVGNDKPAHTVSRNCASGMEAIVGAWHAIHEGRASVVATGGVESMSNIPFQFSKDFQNWMIDWKKKKGFGQFSHLASFRPTLLKPVVALQVGLTDPTCGLNMGETAEILAEEFQISRESQDQFAVDSHHGAAAAWERCFLGGETIEVTVGKDKISRDNGVRPKQTMEALAKLKPVFKKGGSVTAGNSSQLTDGGCTMVVSTPVAAARFGVTPLGTIHAYTVAGLDPSRMGLGPVYAIHKLLEKTGMQLSDFDLFEINEAFAAQVLACLKAMESPEFCRHQLQRSQAIGAIRRDRLNVNGGAIALGHPLGATGNRLVLTLLRSLKERGLRHGLAALCIGGGQGMAMWVERNPDATA</sequence>
<accession>A0A1I3L1H4</accession>
<name>A0A1I3L1H4_9PLAN</name>
<dbReference type="OrthoDB" id="9764892at2"/>
<reference evidence="9" key="1">
    <citation type="submission" date="2016-10" db="EMBL/GenBank/DDBJ databases">
        <authorList>
            <person name="Varghese N."/>
            <person name="Submissions S."/>
        </authorList>
    </citation>
    <scope>NUCLEOTIDE SEQUENCE [LARGE SCALE GENOMIC DNA]</scope>
    <source>
        <strain evidence="9">DSM 26348</strain>
    </source>
</reference>
<evidence type="ECO:0000256" key="5">
    <source>
        <dbReference type="RuleBase" id="RU003557"/>
    </source>
</evidence>
<dbReference type="Pfam" id="PF00108">
    <property type="entry name" value="Thiolase_N"/>
    <property type="match status" value="1"/>
</dbReference>
<feature type="active site" description="Proton acceptor" evidence="4">
    <location>
        <position position="415"/>
    </location>
</feature>
<protein>
    <submittedName>
        <fullName evidence="8">Acetyl-CoA C-acetyltransferase/acetyl-CoA acyltransferase</fullName>
    </submittedName>
</protein>
<evidence type="ECO:0000256" key="4">
    <source>
        <dbReference type="PIRSR" id="PIRSR000429-1"/>
    </source>
</evidence>
<dbReference type="Gene3D" id="3.40.47.10">
    <property type="match status" value="1"/>
</dbReference>
<dbReference type="Proteomes" id="UP000199518">
    <property type="component" value="Unassembled WGS sequence"/>
</dbReference>
<dbReference type="InterPro" id="IPR020616">
    <property type="entry name" value="Thiolase_N"/>
</dbReference>
<dbReference type="EMBL" id="FOQD01000012">
    <property type="protein sequence ID" value="SFI78245.1"/>
    <property type="molecule type" value="Genomic_DNA"/>
</dbReference>
<proteinExistence type="inferred from homology"/>
<feature type="active site" description="Acyl-thioester intermediate" evidence="4">
    <location>
        <position position="94"/>
    </location>
</feature>
<dbReference type="InterPro" id="IPR020617">
    <property type="entry name" value="Thiolase_C"/>
</dbReference>
<dbReference type="NCBIfam" id="TIGR01930">
    <property type="entry name" value="AcCoA-C-Actrans"/>
    <property type="match status" value="1"/>
</dbReference>
<dbReference type="InterPro" id="IPR020610">
    <property type="entry name" value="Thiolase_AS"/>
</dbReference>
<evidence type="ECO:0000259" key="6">
    <source>
        <dbReference type="Pfam" id="PF00108"/>
    </source>
</evidence>
<dbReference type="InterPro" id="IPR016039">
    <property type="entry name" value="Thiolase-like"/>
</dbReference>
<dbReference type="Pfam" id="PF02803">
    <property type="entry name" value="Thiolase_C"/>
    <property type="match status" value="1"/>
</dbReference>
<evidence type="ECO:0000256" key="2">
    <source>
        <dbReference type="ARBA" id="ARBA00022679"/>
    </source>
</evidence>
<dbReference type="InterPro" id="IPR002155">
    <property type="entry name" value="Thiolase"/>
</dbReference>
<comment type="similarity">
    <text evidence="1 5">Belongs to the thiolase-like superfamily. Thiolase family.</text>
</comment>
<evidence type="ECO:0000256" key="1">
    <source>
        <dbReference type="ARBA" id="ARBA00010982"/>
    </source>
</evidence>
<organism evidence="8 9">
    <name type="scientific">Planctomicrobium piriforme</name>
    <dbReference type="NCBI Taxonomy" id="1576369"/>
    <lineage>
        <taxon>Bacteria</taxon>
        <taxon>Pseudomonadati</taxon>
        <taxon>Planctomycetota</taxon>
        <taxon>Planctomycetia</taxon>
        <taxon>Planctomycetales</taxon>
        <taxon>Planctomycetaceae</taxon>
        <taxon>Planctomicrobium</taxon>
    </lineage>
</organism>
<feature type="domain" description="Thiolase N-terminal" evidence="6">
    <location>
        <begin position="11"/>
        <end position="279"/>
    </location>
</feature>
<dbReference type="AlphaFoldDB" id="A0A1I3L1H4"/>
<dbReference type="PIRSF" id="PIRSF000429">
    <property type="entry name" value="Ac-CoA_Ac_transf"/>
    <property type="match status" value="1"/>
</dbReference>
<dbReference type="RefSeq" id="WP_092051868.1">
    <property type="nucleotide sequence ID" value="NZ_FOQD01000012.1"/>
</dbReference>
<feature type="domain" description="Thiolase C-terminal" evidence="7">
    <location>
        <begin position="290"/>
        <end position="428"/>
    </location>
</feature>
<dbReference type="PROSITE" id="PS00098">
    <property type="entry name" value="THIOLASE_1"/>
    <property type="match status" value="1"/>
</dbReference>
<dbReference type="InterPro" id="IPR020615">
    <property type="entry name" value="Thiolase_acyl_enz_int_AS"/>
</dbReference>
<evidence type="ECO:0000259" key="7">
    <source>
        <dbReference type="Pfam" id="PF02803"/>
    </source>
</evidence>
<dbReference type="SUPFAM" id="SSF53901">
    <property type="entry name" value="Thiolase-like"/>
    <property type="match status" value="2"/>
</dbReference>
<dbReference type="PANTHER" id="PTHR18919:SF151">
    <property type="entry name" value="BLR2427 PROTEIN"/>
    <property type="match status" value="1"/>
</dbReference>
<dbReference type="GO" id="GO:0003988">
    <property type="term" value="F:acetyl-CoA C-acyltransferase activity"/>
    <property type="evidence" value="ECO:0007669"/>
    <property type="project" value="UniProtKB-ARBA"/>
</dbReference>
<dbReference type="PROSITE" id="PS00099">
    <property type="entry name" value="THIOLASE_3"/>
    <property type="match status" value="1"/>
</dbReference>
<keyword evidence="2 5" id="KW-0808">Transferase</keyword>